<name>A0A6A3G2R2_9STRA</name>
<evidence type="ECO:0000313" key="2">
    <source>
        <dbReference type="EMBL" id="KAE8951011.1"/>
    </source>
</evidence>
<dbReference type="EMBL" id="QXFU01013178">
    <property type="protein sequence ID" value="KAE8951011.1"/>
    <property type="molecule type" value="Genomic_DNA"/>
</dbReference>
<dbReference type="OrthoDB" id="10294326at2759"/>
<proteinExistence type="predicted"/>
<feature type="region of interest" description="Disordered" evidence="1">
    <location>
        <begin position="1"/>
        <end position="38"/>
    </location>
</feature>
<evidence type="ECO:0000313" key="3">
    <source>
        <dbReference type="Proteomes" id="UP000435112"/>
    </source>
</evidence>
<evidence type="ECO:0000256" key="1">
    <source>
        <dbReference type="SAM" id="MobiDB-lite"/>
    </source>
</evidence>
<reference evidence="2 3" key="1">
    <citation type="submission" date="2018-09" db="EMBL/GenBank/DDBJ databases">
        <title>Genomic investigation of the strawberry pathogen Phytophthora fragariae indicates pathogenicity is determined by transcriptional variation in three key races.</title>
        <authorList>
            <person name="Adams T.M."/>
            <person name="Armitage A.D."/>
            <person name="Sobczyk M.K."/>
            <person name="Bates H.J."/>
            <person name="Dunwell J.M."/>
            <person name="Nellist C.F."/>
            <person name="Harrison R.J."/>
        </authorList>
    </citation>
    <scope>NUCLEOTIDE SEQUENCE [LARGE SCALE GENOMIC DNA]</scope>
    <source>
        <strain evidence="2 3">SCRP324</strain>
    </source>
</reference>
<dbReference type="Proteomes" id="UP000435112">
    <property type="component" value="Unassembled WGS sequence"/>
</dbReference>
<protein>
    <submittedName>
        <fullName evidence="2">Uncharacterized protein</fullName>
    </submittedName>
</protein>
<gene>
    <name evidence="2" type="ORF">PR002_g33109</name>
</gene>
<sequence length="38" mass="3985">MATETAMVELEEATGGTEWAPTSGTTVMATEADRVRAL</sequence>
<comment type="caution">
    <text evidence="2">The sequence shown here is derived from an EMBL/GenBank/DDBJ whole genome shotgun (WGS) entry which is preliminary data.</text>
</comment>
<accession>A0A6A3G2R2</accession>
<organism evidence="2 3">
    <name type="scientific">Phytophthora rubi</name>
    <dbReference type="NCBI Taxonomy" id="129364"/>
    <lineage>
        <taxon>Eukaryota</taxon>
        <taxon>Sar</taxon>
        <taxon>Stramenopiles</taxon>
        <taxon>Oomycota</taxon>
        <taxon>Peronosporomycetes</taxon>
        <taxon>Peronosporales</taxon>
        <taxon>Peronosporaceae</taxon>
        <taxon>Phytophthora</taxon>
    </lineage>
</organism>
<dbReference type="AlphaFoldDB" id="A0A6A3G2R2"/>